<reference evidence="4" key="1">
    <citation type="submission" date="2023-01" db="EMBL/GenBank/DDBJ databases">
        <authorList>
            <person name="Van Ghelder C."/>
            <person name="Rancurel C."/>
        </authorList>
    </citation>
    <scope>NUCLEOTIDE SEQUENCE</scope>
    <source>
        <strain evidence="4">CNCM I-4278</strain>
    </source>
</reference>
<evidence type="ECO:0000256" key="2">
    <source>
        <dbReference type="ARBA" id="ARBA00023242"/>
    </source>
</evidence>
<dbReference type="Pfam" id="PF00172">
    <property type="entry name" value="Zn_clus"/>
    <property type="match status" value="1"/>
</dbReference>
<dbReference type="Proteomes" id="UP001152607">
    <property type="component" value="Unassembled WGS sequence"/>
</dbReference>
<keyword evidence="5" id="KW-1185">Reference proteome</keyword>
<dbReference type="OrthoDB" id="5213892at2759"/>
<dbReference type="GO" id="GO:0000981">
    <property type="term" value="F:DNA-binding transcription factor activity, RNA polymerase II-specific"/>
    <property type="evidence" value="ECO:0007669"/>
    <property type="project" value="InterPro"/>
</dbReference>
<sequence>MRSNDGCWTCKLRKKRCDESKPACRNCSTLEITCNFDAQRPSWMDNGPNQKQKTAEIKHEVKAAAARRRGMVSMNALDPTAAEFDGEDGLTANSPGQQLMPPIDSITHHEEISDYISVSAPMPTPPNSDLVASHIDQNHWNSMNWSPAGNFSDRRPEGLELDRRFLMFYFDHFFPFLFPFYKPPLLEGGRSWIMELVVYNQAMWHTTLCLSSYFVSVAFDGAISEKTLCKSLAWDKLLKQMNITFQMLQHDLHEVTSNDTPKSIVKASRIMGSIIQLQRFEISIGNSESCQQHLGAAITLFQEIFHLARHDGDGYSMTTLSDVLGYMGRPLWAINSQPSGGAWSSDQAAFRFYTALLIVDDIVASTCTSEPPRLIDYHASALANDRNSDAKPLLNLQDFVGCENWVMLQISEISALDAWKSSMKKAGQLDMMELVARASGIKSALVGNLARLDATVNAPKANPLGLFAVYNDQLPYISGGCNTFVTRVWAHAALLYLSVAVSGWQPASAGIRENVIRILALLDQMPAPELLRTMVWPYCLSGCLAEPHEENRFRAMADALVPYRLFGAGRKALEIMENVWKCRGELSIDTDFSACVSSLGYISLLV</sequence>
<dbReference type="GO" id="GO:0008270">
    <property type="term" value="F:zinc ion binding"/>
    <property type="evidence" value="ECO:0007669"/>
    <property type="project" value="InterPro"/>
</dbReference>
<comment type="caution">
    <text evidence="4">The sequence shown here is derived from an EMBL/GenBank/DDBJ whole genome shotgun (WGS) entry which is preliminary data.</text>
</comment>
<feature type="domain" description="Zn(2)-C6 fungal-type" evidence="3">
    <location>
        <begin position="6"/>
        <end position="36"/>
    </location>
</feature>
<keyword evidence="2" id="KW-0539">Nucleus</keyword>
<evidence type="ECO:0000259" key="3">
    <source>
        <dbReference type="PROSITE" id="PS50048"/>
    </source>
</evidence>
<evidence type="ECO:0000313" key="5">
    <source>
        <dbReference type="Proteomes" id="UP001152607"/>
    </source>
</evidence>
<dbReference type="PROSITE" id="PS50048">
    <property type="entry name" value="ZN2_CY6_FUNGAL_2"/>
    <property type="match status" value="1"/>
</dbReference>
<dbReference type="AlphaFoldDB" id="A0A9W4XRV6"/>
<proteinExistence type="predicted"/>
<evidence type="ECO:0000256" key="1">
    <source>
        <dbReference type="ARBA" id="ARBA00004123"/>
    </source>
</evidence>
<name>A0A9W4XRV6_9PLEO</name>
<dbReference type="CDD" id="cd00067">
    <property type="entry name" value="GAL4"/>
    <property type="match status" value="1"/>
</dbReference>
<protein>
    <recommendedName>
        <fullName evidence="3">Zn(2)-C6 fungal-type domain-containing protein</fullName>
    </recommendedName>
</protein>
<dbReference type="InterPro" id="IPR001138">
    <property type="entry name" value="Zn2Cys6_DnaBD"/>
</dbReference>
<evidence type="ECO:0000313" key="4">
    <source>
        <dbReference type="EMBL" id="CAI6335256.1"/>
    </source>
</evidence>
<dbReference type="Gene3D" id="4.10.240.10">
    <property type="entry name" value="Zn(2)-C6 fungal-type DNA-binding domain"/>
    <property type="match status" value="1"/>
</dbReference>
<dbReference type="SUPFAM" id="SSF57701">
    <property type="entry name" value="Zn2/Cys6 DNA-binding domain"/>
    <property type="match status" value="1"/>
</dbReference>
<dbReference type="InterPro" id="IPR036864">
    <property type="entry name" value="Zn2-C6_fun-type_DNA-bd_sf"/>
</dbReference>
<dbReference type="GO" id="GO:0005634">
    <property type="term" value="C:nucleus"/>
    <property type="evidence" value="ECO:0007669"/>
    <property type="project" value="UniProtKB-SubCell"/>
</dbReference>
<dbReference type="EMBL" id="CAOQHR010000005">
    <property type="protein sequence ID" value="CAI6335256.1"/>
    <property type="molecule type" value="Genomic_DNA"/>
</dbReference>
<dbReference type="Pfam" id="PF11951">
    <property type="entry name" value="Fungal_trans_2"/>
    <property type="match status" value="1"/>
</dbReference>
<gene>
    <name evidence="4" type="ORF">PDIGIT_LOCUS8335</name>
</gene>
<accession>A0A9W4XRV6</accession>
<comment type="subcellular location">
    <subcellularLocation>
        <location evidence="1">Nucleus</location>
    </subcellularLocation>
</comment>
<dbReference type="PANTHER" id="PTHR37534:SF20">
    <property type="entry name" value="PRO1A C6 ZINK-FINGER PROTEIN"/>
    <property type="match status" value="1"/>
</dbReference>
<organism evidence="4 5">
    <name type="scientific">Periconia digitata</name>
    <dbReference type="NCBI Taxonomy" id="1303443"/>
    <lineage>
        <taxon>Eukaryota</taxon>
        <taxon>Fungi</taxon>
        <taxon>Dikarya</taxon>
        <taxon>Ascomycota</taxon>
        <taxon>Pezizomycotina</taxon>
        <taxon>Dothideomycetes</taxon>
        <taxon>Pleosporomycetidae</taxon>
        <taxon>Pleosporales</taxon>
        <taxon>Massarineae</taxon>
        <taxon>Periconiaceae</taxon>
        <taxon>Periconia</taxon>
    </lineage>
</organism>
<dbReference type="PANTHER" id="PTHR37534">
    <property type="entry name" value="TRANSCRIPTIONAL ACTIVATOR PROTEIN UGA3"/>
    <property type="match status" value="1"/>
</dbReference>
<dbReference type="PROSITE" id="PS00463">
    <property type="entry name" value="ZN2_CY6_FUNGAL_1"/>
    <property type="match status" value="1"/>
</dbReference>
<dbReference type="InterPro" id="IPR021858">
    <property type="entry name" value="Fun_TF"/>
</dbReference>
<dbReference type="SMART" id="SM00066">
    <property type="entry name" value="GAL4"/>
    <property type="match status" value="1"/>
</dbReference>